<organism evidence="2">
    <name type="scientific">Desertifilum tharense IPPAS B-1220</name>
    <dbReference type="NCBI Taxonomy" id="1781255"/>
    <lineage>
        <taxon>Bacteria</taxon>
        <taxon>Bacillati</taxon>
        <taxon>Cyanobacteriota</taxon>
        <taxon>Cyanophyceae</taxon>
        <taxon>Desertifilales</taxon>
        <taxon>Desertifilaceae</taxon>
        <taxon>Desertifilum</taxon>
    </lineage>
</organism>
<dbReference type="EMBL" id="MJGC01000092">
    <property type="protein sequence ID" value="OEJ73306.1"/>
    <property type="molecule type" value="Genomic_DNA"/>
</dbReference>
<protein>
    <submittedName>
        <fullName evidence="2">Uncharacterized protein</fullName>
    </submittedName>
</protein>
<dbReference type="AlphaFoldDB" id="A0A1E5QF41"/>
<evidence type="ECO:0000313" key="2">
    <source>
        <dbReference type="EMBL" id="OEJ73306.1"/>
    </source>
</evidence>
<accession>A0A1E5QF41</accession>
<feature type="compositionally biased region" description="Polar residues" evidence="1">
    <location>
        <begin position="44"/>
        <end position="54"/>
    </location>
</feature>
<gene>
    <name evidence="2" type="ORF">BH720_20415</name>
</gene>
<sequence length="80" mass="8877">MDRNQRDLRSAAEQEFLDSLHQLQETLKTEEAKSQKAATPSPHAPNSRSVQRSSPKAAPGFSLDELEQAVADIEAFMNSH</sequence>
<evidence type="ECO:0000256" key="1">
    <source>
        <dbReference type="SAM" id="MobiDB-lite"/>
    </source>
</evidence>
<comment type="caution">
    <text evidence="2">The sequence shown here is derived from an EMBL/GenBank/DDBJ whole genome shotgun (WGS) entry which is preliminary data.</text>
</comment>
<reference evidence="2" key="1">
    <citation type="submission" date="2016-09" db="EMBL/GenBank/DDBJ databases">
        <title>Draft genome of thermotolerant cyanobacterium Desertifilum sp. strain IPPAS B-1220.</title>
        <authorList>
            <person name="Sinetova M.A."/>
            <person name="Bolakhan K."/>
            <person name="Zayadan B.K."/>
            <person name="Mironov K.S."/>
            <person name="Ustinova V."/>
            <person name="Kupriyanova E.V."/>
            <person name="Sidorov R.A."/>
            <person name="Skrypnik A.N."/>
            <person name="Gogoleva N.E."/>
            <person name="Gogolev Y.V."/>
            <person name="Los D.A."/>
        </authorList>
    </citation>
    <scope>NUCLEOTIDE SEQUENCE [LARGE SCALE GENOMIC DNA]</scope>
    <source>
        <strain evidence="2">IPPAS B-1220</strain>
    </source>
</reference>
<dbReference type="RefSeq" id="WP_069969069.1">
    <property type="nucleotide sequence ID" value="NZ_CM124774.1"/>
</dbReference>
<feature type="region of interest" description="Disordered" evidence="1">
    <location>
        <begin position="27"/>
        <end position="60"/>
    </location>
</feature>
<name>A0A1E5QF41_9CYAN</name>
<proteinExistence type="predicted"/>